<protein>
    <submittedName>
        <fullName evidence="1">Uncharacterized protein</fullName>
    </submittedName>
</protein>
<dbReference type="RefSeq" id="WP_189822664.1">
    <property type="nucleotide sequence ID" value="NZ_BMVC01000002.1"/>
</dbReference>
<evidence type="ECO:0000313" key="2">
    <source>
        <dbReference type="Proteomes" id="UP000638353"/>
    </source>
</evidence>
<reference evidence="1" key="1">
    <citation type="journal article" date="2014" name="Int. J. Syst. Evol. Microbiol.">
        <title>Complete genome sequence of Corynebacterium casei LMG S-19264T (=DSM 44701T), isolated from a smear-ripened cheese.</title>
        <authorList>
            <consortium name="US DOE Joint Genome Institute (JGI-PGF)"/>
            <person name="Walter F."/>
            <person name="Albersmeier A."/>
            <person name="Kalinowski J."/>
            <person name="Ruckert C."/>
        </authorList>
    </citation>
    <scope>NUCLEOTIDE SEQUENCE</scope>
    <source>
        <strain evidence="1">JCM 4637</strain>
    </source>
</reference>
<evidence type="ECO:0000313" key="1">
    <source>
        <dbReference type="EMBL" id="GHC84760.1"/>
    </source>
</evidence>
<dbReference type="EMBL" id="BMVC01000002">
    <property type="protein sequence ID" value="GHC84760.1"/>
    <property type="molecule type" value="Genomic_DNA"/>
</dbReference>
<name>A0A918WUR0_9ACTN</name>
<reference evidence="1" key="2">
    <citation type="submission" date="2020-09" db="EMBL/GenBank/DDBJ databases">
        <authorList>
            <person name="Sun Q."/>
            <person name="Ohkuma M."/>
        </authorList>
    </citation>
    <scope>NUCLEOTIDE SEQUENCE</scope>
    <source>
        <strain evidence="1">JCM 4637</strain>
    </source>
</reference>
<accession>A0A918WUR0</accession>
<dbReference type="AlphaFoldDB" id="A0A918WUR0"/>
<sequence length="441" mass="48634">MRALEDVRNQVRSLTSRRYIEEAVAAYSVGAYRAALISTWIAVAADVIGKIRLMAEQGGAAARLRDELDRAIKANNVPALQEFERKLVGRAHTELELIGSREAEDLDRLYKDRHLCAHPAFASDGEDLFTPTPELVRAHLASAVDSLLAHPAITGRKAIERFGREASSASFPQDDTRLNEYLRASYMDYGTKALKANLIKVVCKETLKPETELKQRWTYTRTAQQLQKIAPSLFDEQLNVVLGPSQNLLTDEGLMALISGLCYVPGTWNVLHDGTRARVEELLRTVKPLDLVETHMLFYGPLPPAPVDGMLLDRLEDITAAGALRGMSRTVALCLGEEPDPRLVPALTLLAAKASSYEGGAAVLQVLNDLVRTMTDEQMAHLLEVCQANGQIRGSVLGNRQIERMRWHGPQGELAQAAWEKWDAPRAVEAPEEVLGVGDMS</sequence>
<proteinExistence type="predicted"/>
<gene>
    <name evidence="1" type="ORF">GCM10010334_14990</name>
</gene>
<dbReference type="Proteomes" id="UP000638353">
    <property type="component" value="Unassembled WGS sequence"/>
</dbReference>
<organism evidence="1 2">
    <name type="scientific">Streptomyces finlayi</name>
    <dbReference type="NCBI Taxonomy" id="67296"/>
    <lineage>
        <taxon>Bacteria</taxon>
        <taxon>Bacillati</taxon>
        <taxon>Actinomycetota</taxon>
        <taxon>Actinomycetes</taxon>
        <taxon>Kitasatosporales</taxon>
        <taxon>Streptomycetaceae</taxon>
        <taxon>Streptomyces</taxon>
    </lineage>
</organism>
<comment type="caution">
    <text evidence="1">The sequence shown here is derived from an EMBL/GenBank/DDBJ whole genome shotgun (WGS) entry which is preliminary data.</text>
</comment>